<dbReference type="InterPro" id="IPR050336">
    <property type="entry name" value="Chromosome_partition/occlusion"/>
</dbReference>
<dbReference type="CDD" id="cd16405">
    <property type="entry name" value="RepB_like_N"/>
    <property type="match status" value="1"/>
</dbReference>
<dbReference type="InterPro" id="IPR036086">
    <property type="entry name" value="ParB/Sulfiredoxin_sf"/>
</dbReference>
<dbReference type="InterPro" id="IPR017819">
    <property type="entry name" value="Plasmid_partition_RepB"/>
</dbReference>
<gene>
    <name evidence="3" type="primary">repB</name>
    <name evidence="3" type="ORF">CQW49_23010</name>
</gene>
<dbReference type="PANTHER" id="PTHR33375:SF1">
    <property type="entry name" value="CHROMOSOME-PARTITIONING PROTEIN PARB-RELATED"/>
    <property type="match status" value="1"/>
</dbReference>
<dbReference type="NCBIfam" id="TIGR00180">
    <property type="entry name" value="parB_part"/>
    <property type="match status" value="1"/>
</dbReference>
<dbReference type="GO" id="GO:0003677">
    <property type="term" value="F:DNA binding"/>
    <property type="evidence" value="ECO:0007669"/>
    <property type="project" value="InterPro"/>
</dbReference>
<protein>
    <submittedName>
        <fullName evidence="3">Plasmid partitioning protein RepB</fullName>
    </submittedName>
</protein>
<sequence>MTRRNVLKSIFEEQLAAANPGTKAEAQGRDRVLAGPVRTMSLTLDKIEEESRVLQEALATGASVVDLDPQLVDVSFIRDRFPSADDPAFAALKESMRSHGQEVPILVRPHPGQGGRYQAAYGHRRIAAARELGLKVKAVVRSLDDQQLVLAQGIENSVRRDLSFIERAIFAKTLEDSGYDRPVIMAALSTDKTELSKMISVARAVPEDLAKAIGSAPKAGRRRWLQLADLLQSEDAVRRVELVLADPDMTRDSDARFIRALSAASEREAARSTTRIWKNSAGTPLARISRDKKTTVVRFDEKAEPDFAGFVLERLDALYEEFRSRQS</sequence>
<dbReference type="Pfam" id="PF02195">
    <property type="entry name" value="ParB_N"/>
    <property type="match status" value="1"/>
</dbReference>
<dbReference type="SUPFAM" id="SSF110849">
    <property type="entry name" value="ParB/Sulfiredoxin"/>
    <property type="match status" value="1"/>
</dbReference>
<dbReference type="Gene3D" id="1.10.10.2830">
    <property type="match status" value="1"/>
</dbReference>
<accession>A0A2D2D7C3</accession>
<keyword evidence="4" id="KW-1185">Reference proteome</keyword>
<dbReference type="Proteomes" id="UP000230709">
    <property type="component" value="Plasmid pOB3b2"/>
</dbReference>
<dbReference type="GO" id="GO:0005694">
    <property type="term" value="C:chromosome"/>
    <property type="evidence" value="ECO:0007669"/>
    <property type="project" value="TreeGrafter"/>
</dbReference>
<evidence type="ECO:0000259" key="2">
    <source>
        <dbReference type="SMART" id="SM00470"/>
    </source>
</evidence>
<dbReference type="SUPFAM" id="SSF109709">
    <property type="entry name" value="KorB DNA-binding domain-like"/>
    <property type="match status" value="1"/>
</dbReference>
<dbReference type="RefSeq" id="WP_099832051.1">
    <property type="nucleotide sequence ID" value="NZ_CP023739.1"/>
</dbReference>
<organism evidence="3 4">
    <name type="scientific">Methylosinus trichosporium (strain ATCC 35070 / NCIMB 11131 / UNIQEM 75 / OB3b)</name>
    <dbReference type="NCBI Taxonomy" id="595536"/>
    <lineage>
        <taxon>Bacteria</taxon>
        <taxon>Pseudomonadati</taxon>
        <taxon>Pseudomonadota</taxon>
        <taxon>Alphaproteobacteria</taxon>
        <taxon>Hyphomicrobiales</taxon>
        <taxon>Methylocystaceae</taxon>
        <taxon>Methylosinus</taxon>
    </lineage>
</organism>
<reference evidence="4" key="1">
    <citation type="submission" date="2017-10" db="EMBL/GenBank/DDBJ databases">
        <title>Completed PacBio SMRT sequence of Methylosinus trichosporium OB3b reveals presence of a third large plasmid.</title>
        <authorList>
            <person name="Charles T.C."/>
            <person name="Lynch M.D.J."/>
            <person name="Heil J.R."/>
            <person name="Cheng J."/>
        </authorList>
    </citation>
    <scope>NUCLEOTIDE SEQUENCE [LARGE SCALE GENOMIC DNA]</scope>
    <source>
        <strain evidence="4">OB3b</strain>
        <plasmid evidence="4">pob3b2</plasmid>
    </source>
</reference>
<dbReference type="SMART" id="SM00470">
    <property type="entry name" value="ParB"/>
    <property type="match status" value="1"/>
</dbReference>
<keyword evidence="3" id="KW-0614">Plasmid</keyword>
<dbReference type="EMBL" id="CP023739">
    <property type="protein sequence ID" value="ATQ70835.1"/>
    <property type="molecule type" value="Genomic_DNA"/>
</dbReference>
<dbReference type="GO" id="GO:0007059">
    <property type="term" value="P:chromosome segregation"/>
    <property type="evidence" value="ECO:0007669"/>
    <property type="project" value="TreeGrafter"/>
</dbReference>
<dbReference type="AlphaFoldDB" id="A0A2D2D7C3"/>
<evidence type="ECO:0000313" key="4">
    <source>
        <dbReference type="Proteomes" id="UP000230709"/>
    </source>
</evidence>
<evidence type="ECO:0000313" key="3">
    <source>
        <dbReference type="EMBL" id="ATQ70835.1"/>
    </source>
</evidence>
<dbReference type="InterPro" id="IPR003115">
    <property type="entry name" value="ParB_N"/>
</dbReference>
<dbReference type="InterPro" id="IPR011111">
    <property type="entry name" value="Plasmid_RepB"/>
</dbReference>
<geneLocation type="plasmid" evidence="4">
    <name>pob3b2</name>
</geneLocation>
<comment type="similarity">
    <text evidence="1">Belongs to the ParB family.</text>
</comment>
<dbReference type="Pfam" id="PF07506">
    <property type="entry name" value="RepB"/>
    <property type="match status" value="1"/>
</dbReference>
<dbReference type="InterPro" id="IPR037972">
    <property type="entry name" value="RepB_N"/>
</dbReference>
<evidence type="ECO:0000256" key="1">
    <source>
        <dbReference type="ARBA" id="ARBA00006295"/>
    </source>
</evidence>
<dbReference type="NCBIfam" id="TIGR03454">
    <property type="entry name" value="partition_RepB"/>
    <property type="match status" value="1"/>
</dbReference>
<feature type="domain" description="ParB-like N-terminal" evidence="2">
    <location>
        <begin position="65"/>
        <end position="157"/>
    </location>
</feature>
<proteinExistence type="inferred from homology"/>
<dbReference type="InterPro" id="IPR004437">
    <property type="entry name" value="ParB/RepB/Spo0J"/>
</dbReference>
<dbReference type="PANTHER" id="PTHR33375">
    <property type="entry name" value="CHROMOSOME-PARTITIONING PROTEIN PARB-RELATED"/>
    <property type="match status" value="1"/>
</dbReference>
<name>A0A2D2D7C3_METT3</name>
<dbReference type="KEGG" id="mtw:CQW49_23010"/>
<dbReference type="Gene3D" id="3.90.1530.30">
    <property type="match status" value="1"/>
</dbReference>